<evidence type="ECO:0000313" key="1">
    <source>
        <dbReference type="EMBL" id="KAI4460045.1"/>
    </source>
</evidence>
<evidence type="ECO:0000313" key="2">
    <source>
        <dbReference type="Proteomes" id="UP001056778"/>
    </source>
</evidence>
<comment type="caution">
    <text evidence="1">The sequence shown here is derived from an EMBL/GenBank/DDBJ whole genome shotgun (WGS) entry which is preliminary data.</text>
</comment>
<accession>A0ACB9SZT3</accession>
<organism evidence="1 2">
    <name type="scientific">Holotrichia oblita</name>
    <name type="common">Chafer beetle</name>
    <dbReference type="NCBI Taxonomy" id="644536"/>
    <lineage>
        <taxon>Eukaryota</taxon>
        <taxon>Metazoa</taxon>
        <taxon>Ecdysozoa</taxon>
        <taxon>Arthropoda</taxon>
        <taxon>Hexapoda</taxon>
        <taxon>Insecta</taxon>
        <taxon>Pterygota</taxon>
        <taxon>Neoptera</taxon>
        <taxon>Endopterygota</taxon>
        <taxon>Coleoptera</taxon>
        <taxon>Polyphaga</taxon>
        <taxon>Scarabaeiformia</taxon>
        <taxon>Scarabaeidae</taxon>
        <taxon>Melolonthinae</taxon>
        <taxon>Holotrichia</taxon>
    </lineage>
</organism>
<dbReference type="EMBL" id="CM043020">
    <property type="protein sequence ID" value="KAI4460045.1"/>
    <property type="molecule type" value="Genomic_DNA"/>
</dbReference>
<protein>
    <submittedName>
        <fullName evidence="1">Cytochrome p450</fullName>
    </submittedName>
</protein>
<reference evidence="1" key="1">
    <citation type="submission" date="2022-04" db="EMBL/GenBank/DDBJ databases">
        <title>Chromosome-scale genome assembly of Holotrichia oblita Faldermann.</title>
        <authorList>
            <person name="Rongchong L."/>
        </authorList>
    </citation>
    <scope>NUCLEOTIDE SEQUENCE</scope>
    <source>
        <strain evidence="1">81SQS9</strain>
    </source>
</reference>
<keyword evidence="2" id="KW-1185">Reference proteome</keyword>
<proteinExistence type="predicted"/>
<dbReference type="Proteomes" id="UP001056778">
    <property type="component" value="Chromosome 6"/>
</dbReference>
<gene>
    <name evidence="1" type="ORF">MML48_6g00012875</name>
</gene>
<name>A0ACB9SZT3_HOLOL</name>
<sequence>MKRRKLKHAGSYFFHKPAYVPIDLDLIKEIMQVDFIHFTDHVGYVNEKDEPLGAHIFAIKGQKWRNLRVKLTPTFTSGKMKLMFPIIAKIADELVKTLKEECGKGPIEAKDFSGRFTTDVIGNCAFGIECNSLRDPNTEFRIQGKRIFNPTRIEQITNFLELLFPKMMQFFGANFLPKDATDFFWTVIKDTKEYREKNGVRRNDAMQLLLDMMSKDGKESGNTLTFEEVAAQAFVFFIAGFETSSTLMSFALLELSQNQEVQDQLRKEVKDVLERNKGELTYEAIWEMNYLSNVINETLRKYPPLAILTRECTKDYKVANTNVVIRKGDMVFIPVKGIQYDPEYYPDPHKFDPLRFTEENKSKRHPYTFLPFGEGPRICLVIIVLFKKRYSYWKNAGIEYLEPSIPFGNLKQAFFQQSSIGEWVVEFYNIMKKRKAKHAGCYFLHEQIYVPIDLDLIKRIMQIDFVHFTDHGVYYTDEGESLTATIFAVGGQRWRNLRTKLSPVFTSGKMKLMFPIMLKISQELTETLRRESGENPIDAKDISARFTTDVIGNCAFGIECNSLEDPNTEFRVHGKRLFNPTTYEVLRVFFSVVFPNVMRFFGGRIFAKDATDFFWNVIKDTAKYRRENGIRRNDAFQLLLDILNEDGKDNSTLTFDEMAAQAFMFFTAGFETSSTLISFALYELSQNEAVQNNLRDEINKVLNQNNGELTYDALFDTPYLDMVIYETLRKYPPLPNLSRECTQDYRIPDTNVVIRKGEGVAIPVKGIHYDPEYYPDPDKFDPLRFSDKNKSKRHQFAFLPFGEGPRICLAVFKRRYCHWKNMGVECLEPSIPFGNFKANFNQKQSMGEWCVEYYNTMKARNVKHAGCYFLHLPIYVPMDLDVIKNIMQTDFDHFVDHGGYYNEKDDPLSAHLFLLEGQKWRNLRIKLTPTFTSGKMKLMFPIIMKLSQQLVEILQEESANNPIDVKDISARFTTDVIGNCAFGIDCNSLKDPNTEFRVRGKRLFNLTVAEMVATFFGCFFPNSMRYFGVRLLPKEVTDFFWNIIKENATYRQKTGIRRNDAFQLLLDMLKDDVKENENGLTFNELAAQAFIFFVAGFETSSSLMSFALLELAVNEDIQERLRSDINNVVRKNNEELTYEDLFEMRYLDMVINETLRKYPPLPNLSRKCTKDYQVSGSNITIHKGQLVSILAKGIHYDPDYYPEPHKFDPTRFSEENKAKRHQFAFLPFGEGPRICLGLRFGVMQAKVGLSSLIRNFKFKLNPRTEYPVQLDPKNFLTSALGGLWIDVEKI</sequence>